<sequence length="357" mass="38141">MSAPLLFTPIRLRGLDIRNRIFVSPMCQYSSTDGMPNDWHLVHLGSRAVGGAGLVMTEAAAVSPEGRISAQDLGIWNDAQAAALRPIADFIRAHGAVPAIQLAHAGRKASTAPPWDGGGPVHASAGGWTPVGASAVAFAEGHHVPHALDEAGIEQIIEQFVNAAQRALHAGFEVVEVHAAHGYLLHSFLSPLSNQREDAWGGSLDNRMRLPLAVASAVRDNWPDDRPVFVRISATDWADGGWDLAQSVVFAERLREHGIDLVDCSSGGLVPDAKIPVAPGFQTPFAQTIRERAEIPTGAVGLITAAEQAEHALATGQADVVLLARELLRDPYWPLHAAHTLGADLDWPQQYARAKPR</sequence>
<comment type="cofactor">
    <cofactor evidence="1">
        <name>FMN</name>
        <dbReference type="ChEBI" id="CHEBI:58210"/>
    </cofactor>
</comment>
<reference evidence="7 8" key="1">
    <citation type="submission" date="2017-01" db="EMBL/GenBank/DDBJ databases">
        <title>Draft sequence of Acidihalobacter ferrooxidans strain DSM 14175 (strain V8).</title>
        <authorList>
            <person name="Khaleque H.N."/>
            <person name="Ramsay J.P."/>
            <person name="Murphy R.J.T."/>
            <person name="Kaksonen A.H."/>
            <person name="Boxall N.J."/>
            <person name="Watkin E.L.J."/>
        </authorList>
    </citation>
    <scope>NUCLEOTIDE SEQUENCE [LARGE SCALE GENOMIC DNA]</scope>
    <source>
        <strain evidence="7 8">V8</strain>
    </source>
</reference>
<proteinExistence type="predicted"/>
<dbReference type="Pfam" id="PF00724">
    <property type="entry name" value="Oxidored_FMN"/>
    <property type="match status" value="1"/>
</dbReference>
<evidence type="ECO:0000256" key="2">
    <source>
        <dbReference type="ARBA" id="ARBA00022630"/>
    </source>
</evidence>
<dbReference type="InterPro" id="IPR001155">
    <property type="entry name" value="OxRdtase_FMN_N"/>
</dbReference>
<keyword evidence="4" id="KW-0521">NADP</keyword>
<keyword evidence="5" id="KW-0560">Oxidoreductase</keyword>
<dbReference type="InterPro" id="IPR044152">
    <property type="entry name" value="YqjM-like"/>
</dbReference>
<keyword evidence="8" id="KW-1185">Reference proteome</keyword>
<dbReference type="GO" id="GO:0010181">
    <property type="term" value="F:FMN binding"/>
    <property type="evidence" value="ECO:0007669"/>
    <property type="project" value="InterPro"/>
</dbReference>
<keyword evidence="3" id="KW-0288">FMN</keyword>
<dbReference type="PANTHER" id="PTHR43303:SF4">
    <property type="entry name" value="NADPH DEHYDROGENASE C23G7.10C-RELATED"/>
    <property type="match status" value="1"/>
</dbReference>
<name>A0A1P8UIL8_9GAMM</name>
<dbReference type="RefSeq" id="WP_076837325.1">
    <property type="nucleotide sequence ID" value="NZ_CP019434.1"/>
</dbReference>
<dbReference type="OrthoDB" id="8523426at2"/>
<dbReference type="PANTHER" id="PTHR43303">
    <property type="entry name" value="NADPH DEHYDROGENASE C23G7.10C-RELATED"/>
    <property type="match status" value="1"/>
</dbReference>
<dbReference type="Proteomes" id="UP000243807">
    <property type="component" value="Chromosome"/>
</dbReference>
<accession>A0A1P8UIL8</accession>
<evidence type="ECO:0000313" key="7">
    <source>
        <dbReference type="EMBL" id="APZ43689.1"/>
    </source>
</evidence>
<organism evidence="7 8">
    <name type="scientific">Acidihalobacter ferrooxydans</name>
    <dbReference type="NCBI Taxonomy" id="1765967"/>
    <lineage>
        <taxon>Bacteria</taxon>
        <taxon>Pseudomonadati</taxon>
        <taxon>Pseudomonadota</taxon>
        <taxon>Gammaproteobacteria</taxon>
        <taxon>Chromatiales</taxon>
        <taxon>Ectothiorhodospiraceae</taxon>
        <taxon>Acidihalobacter</taxon>
    </lineage>
</organism>
<dbReference type="Gene3D" id="3.20.20.70">
    <property type="entry name" value="Aldolase class I"/>
    <property type="match status" value="1"/>
</dbReference>
<dbReference type="GO" id="GO:0050661">
    <property type="term" value="F:NADP binding"/>
    <property type="evidence" value="ECO:0007669"/>
    <property type="project" value="InterPro"/>
</dbReference>
<gene>
    <name evidence="7" type="ORF">BW247_11805</name>
</gene>
<evidence type="ECO:0000313" key="8">
    <source>
        <dbReference type="Proteomes" id="UP000243807"/>
    </source>
</evidence>
<evidence type="ECO:0000256" key="4">
    <source>
        <dbReference type="ARBA" id="ARBA00022857"/>
    </source>
</evidence>
<dbReference type="STRING" id="1765967.BW247_11805"/>
<dbReference type="CDD" id="cd02932">
    <property type="entry name" value="OYE_YqiM_FMN"/>
    <property type="match status" value="1"/>
</dbReference>
<evidence type="ECO:0000256" key="5">
    <source>
        <dbReference type="ARBA" id="ARBA00023002"/>
    </source>
</evidence>
<dbReference type="GO" id="GO:0003959">
    <property type="term" value="F:NADPH dehydrogenase activity"/>
    <property type="evidence" value="ECO:0007669"/>
    <property type="project" value="InterPro"/>
</dbReference>
<dbReference type="SUPFAM" id="SSF51395">
    <property type="entry name" value="FMN-linked oxidoreductases"/>
    <property type="match status" value="1"/>
</dbReference>
<protein>
    <submittedName>
        <fullName evidence="7">Oxidoreductase</fullName>
    </submittedName>
</protein>
<feature type="domain" description="NADH:flavin oxidoreductase/NADH oxidase N-terminal" evidence="6">
    <location>
        <begin position="6"/>
        <end position="341"/>
    </location>
</feature>
<dbReference type="AlphaFoldDB" id="A0A1P8UIL8"/>
<dbReference type="InterPro" id="IPR013785">
    <property type="entry name" value="Aldolase_TIM"/>
</dbReference>
<dbReference type="KEGG" id="afy:BW247_11805"/>
<evidence type="ECO:0000256" key="1">
    <source>
        <dbReference type="ARBA" id="ARBA00001917"/>
    </source>
</evidence>
<keyword evidence="2" id="KW-0285">Flavoprotein</keyword>
<evidence type="ECO:0000256" key="3">
    <source>
        <dbReference type="ARBA" id="ARBA00022643"/>
    </source>
</evidence>
<evidence type="ECO:0000259" key="6">
    <source>
        <dbReference type="Pfam" id="PF00724"/>
    </source>
</evidence>
<dbReference type="EMBL" id="CP019434">
    <property type="protein sequence ID" value="APZ43689.1"/>
    <property type="molecule type" value="Genomic_DNA"/>
</dbReference>